<organism evidence="1 2">
    <name type="scientific">Anas platyrhynchos</name>
    <name type="common">Mallard</name>
    <name type="synonym">Anas boschas</name>
    <dbReference type="NCBI Taxonomy" id="8839"/>
    <lineage>
        <taxon>Eukaryota</taxon>
        <taxon>Metazoa</taxon>
        <taxon>Chordata</taxon>
        <taxon>Craniata</taxon>
        <taxon>Vertebrata</taxon>
        <taxon>Euteleostomi</taxon>
        <taxon>Archelosauria</taxon>
        <taxon>Archosauria</taxon>
        <taxon>Dinosauria</taxon>
        <taxon>Saurischia</taxon>
        <taxon>Theropoda</taxon>
        <taxon>Coelurosauria</taxon>
        <taxon>Aves</taxon>
        <taxon>Neognathae</taxon>
        <taxon>Galloanserae</taxon>
        <taxon>Anseriformes</taxon>
        <taxon>Anatidae</taxon>
        <taxon>Anatinae</taxon>
        <taxon>Anas</taxon>
    </lineage>
</organism>
<evidence type="ECO:0000313" key="2">
    <source>
        <dbReference type="Proteomes" id="UP000296049"/>
    </source>
</evidence>
<keyword evidence="2" id="KW-1185">Reference proteome</keyword>
<sequence length="103" mass="11415">MRRAATGAQMHTAACSASFPLNFHEMPGSSCTPVHIGSVVKKQRNERNKETSLGTKTVLVTLQLILLLNNRTVYEPEMSDQIEVKVWDSATKNDKVAAEQQTE</sequence>
<dbReference type="AlphaFoldDB" id="R0JE85"/>
<proteinExistence type="predicted"/>
<dbReference type="EMBL" id="KB744245">
    <property type="protein sequence ID" value="EOA95575.1"/>
    <property type="molecule type" value="Genomic_DNA"/>
</dbReference>
<gene>
    <name evidence="1" type="ORF">Anapl_17148</name>
</gene>
<dbReference type="Proteomes" id="UP000296049">
    <property type="component" value="Unassembled WGS sequence"/>
</dbReference>
<evidence type="ECO:0000313" key="1">
    <source>
        <dbReference type="EMBL" id="EOA95575.1"/>
    </source>
</evidence>
<accession>R0JE85</accession>
<reference evidence="2" key="1">
    <citation type="journal article" date="2013" name="Nat. Genet.">
        <title>The duck genome and transcriptome provide insight into an avian influenza virus reservoir species.</title>
        <authorList>
            <person name="Huang Y."/>
            <person name="Li Y."/>
            <person name="Burt D.W."/>
            <person name="Chen H."/>
            <person name="Zhang Y."/>
            <person name="Qian W."/>
            <person name="Kim H."/>
            <person name="Gan S."/>
            <person name="Zhao Y."/>
            <person name="Li J."/>
            <person name="Yi K."/>
            <person name="Feng H."/>
            <person name="Zhu P."/>
            <person name="Li B."/>
            <person name="Liu Q."/>
            <person name="Fairley S."/>
            <person name="Magor K.E."/>
            <person name="Du Z."/>
            <person name="Hu X."/>
            <person name="Goodman L."/>
            <person name="Tafer H."/>
            <person name="Vignal A."/>
            <person name="Lee T."/>
            <person name="Kim K.W."/>
            <person name="Sheng Z."/>
            <person name="An Y."/>
            <person name="Searle S."/>
            <person name="Herrero J."/>
            <person name="Groenen M.A."/>
            <person name="Crooijmans R.P."/>
            <person name="Faraut T."/>
            <person name="Cai Q."/>
            <person name="Webster R.G."/>
            <person name="Aldridge J.R."/>
            <person name="Warren W.C."/>
            <person name="Bartschat S."/>
            <person name="Kehr S."/>
            <person name="Marz M."/>
            <person name="Stadler P.F."/>
            <person name="Smith J."/>
            <person name="Kraus R.H."/>
            <person name="Zhao Y."/>
            <person name="Ren L."/>
            <person name="Fei J."/>
            <person name="Morisson M."/>
            <person name="Kaiser P."/>
            <person name="Griffin D.K."/>
            <person name="Rao M."/>
            <person name="Pitel F."/>
            <person name="Wang J."/>
            <person name="Li N."/>
        </authorList>
    </citation>
    <scope>NUCLEOTIDE SEQUENCE [LARGE SCALE GENOMIC DNA]</scope>
</reference>
<protein>
    <submittedName>
        <fullName evidence="1">Uncharacterized protein</fullName>
    </submittedName>
</protein>
<name>R0JE85_ANAPL</name>